<evidence type="ECO:0000313" key="14">
    <source>
        <dbReference type="EMBL" id="KGN48070.1"/>
    </source>
</evidence>
<name>A0A0A0KEH2_CUCSA</name>
<evidence type="ECO:0000256" key="1">
    <source>
        <dbReference type="ARBA" id="ARBA00004191"/>
    </source>
</evidence>
<organism evidence="14 15">
    <name type="scientific">Cucumis sativus</name>
    <name type="common">Cucumber</name>
    <dbReference type="NCBI Taxonomy" id="3659"/>
    <lineage>
        <taxon>Eukaryota</taxon>
        <taxon>Viridiplantae</taxon>
        <taxon>Streptophyta</taxon>
        <taxon>Embryophyta</taxon>
        <taxon>Tracheophyta</taxon>
        <taxon>Spermatophyta</taxon>
        <taxon>Magnoliopsida</taxon>
        <taxon>eudicotyledons</taxon>
        <taxon>Gunneridae</taxon>
        <taxon>Pentapetalae</taxon>
        <taxon>rosids</taxon>
        <taxon>fabids</taxon>
        <taxon>Cucurbitales</taxon>
        <taxon>Cucurbitaceae</taxon>
        <taxon>Benincaseae</taxon>
        <taxon>Cucumis</taxon>
    </lineage>
</organism>
<keyword evidence="7 12" id="KW-0732">Signal</keyword>
<dbReference type="PANTHER" id="PTHR31321">
    <property type="entry name" value="ACYL-COA THIOESTER HYDROLASE YBHC-RELATED"/>
    <property type="match status" value="1"/>
</dbReference>
<dbReference type="AlphaFoldDB" id="A0A0A0KEH2"/>
<keyword evidence="9 12" id="KW-0063">Aspartyl esterase</keyword>
<feature type="chain" id="PRO_5005108473" description="Pectinesterase" evidence="12">
    <location>
        <begin position="26"/>
        <end position="370"/>
    </location>
</feature>
<dbReference type="InterPro" id="IPR033131">
    <property type="entry name" value="Pectinesterase_Asp_AS"/>
</dbReference>
<accession>A0A0A0KEH2</accession>
<dbReference type="PANTHER" id="PTHR31321:SF87">
    <property type="entry name" value="PECTINESTERASE 63-RELATED"/>
    <property type="match status" value="1"/>
</dbReference>
<dbReference type="eggNOG" id="ENOG502R3C8">
    <property type="taxonomic scope" value="Eukaryota"/>
</dbReference>
<comment type="catalytic activity">
    <reaction evidence="10 12">
        <text>[(1-&gt;4)-alpha-D-galacturonosyl methyl ester](n) + n H2O = [(1-&gt;4)-alpha-D-galacturonosyl](n) + n methanol + n H(+)</text>
        <dbReference type="Rhea" id="RHEA:22380"/>
        <dbReference type="Rhea" id="RHEA-COMP:14570"/>
        <dbReference type="Rhea" id="RHEA-COMP:14573"/>
        <dbReference type="ChEBI" id="CHEBI:15377"/>
        <dbReference type="ChEBI" id="CHEBI:15378"/>
        <dbReference type="ChEBI" id="CHEBI:17790"/>
        <dbReference type="ChEBI" id="CHEBI:140522"/>
        <dbReference type="ChEBI" id="CHEBI:140523"/>
        <dbReference type="EC" id="3.1.1.11"/>
    </reaction>
</comment>
<dbReference type="STRING" id="3659.A0A0A0KEH2"/>
<dbReference type="EMBL" id="CM002927">
    <property type="protein sequence ID" value="KGN48070.1"/>
    <property type="molecule type" value="Genomic_DNA"/>
</dbReference>
<dbReference type="GO" id="GO:0030599">
    <property type="term" value="F:pectinesterase activity"/>
    <property type="evidence" value="ECO:0000318"/>
    <property type="project" value="GO_Central"/>
</dbReference>
<reference evidence="14 15" key="2">
    <citation type="journal article" date="2009" name="PLoS ONE">
        <title>An integrated genetic and cytogenetic map of the cucumber genome.</title>
        <authorList>
            <person name="Ren Y."/>
            <person name="Zhang Z."/>
            <person name="Liu J."/>
            <person name="Staub J.E."/>
            <person name="Han Y."/>
            <person name="Cheng Z."/>
            <person name="Li X."/>
            <person name="Lu J."/>
            <person name="Miao H."/>
            <person name="Kang H."/>
            <person name="Xie B."/>
            <person name="Gu X."/>
            <person name="Wang X."/>
            <person name="Du Y."/>
            <person name="Jin W."/>
            <person name="Huang S."/>
        </authorList>
    </citation>
    <scope>NUCLEOTIDE SEQUENCE [LARGE SCALE GENOMIC DNA]</scope>
    <source>
        <strain evidence="15">cv. 9930</strain>
    </source>
</reference>
<comment type="subcellular location">
    <subcellularLocation>
        <location evidence="1">Secreted</location>
        <location evidence="1">Cell wall</location>
    </subcellularLocation>
</comment>
<evidence type="ECO:0000259" key="13">
    <source>
        <dbReference type="Pfam" id="PF01095"/>
    </source>
</evidence>
<keyword evidence="15" id="KW-1185">Reference proteome</keyword>
<evidence type="ECO:0000313" key="15">
    <source>
        <dbReference type="Proteomes" id="UP000029981"/>
    </source>
</evidence>
<dbReference type="GO" id="GO:0042545">
    <property type="term" value="P:cell wall modification"/>
    <property type="evidence" value="ECO:0007669"/>
    <property type="project" value="UniProtKB-UniRule"/>
</dbReference>
<sequence>MQPRINALAITRLVTFLATFTAILAVSPPIPVEKSQLAGWFTENVKPFAVRNKAELDPALATAEENATVIKVMSDGTGNFKTVTEAIASVPADNKKRVVIWIGVGVYKEKLKIDRNKPFVTLYGSDPKNMPKLTFDGDAAKYGTVYSATLIVEADYFTAANLIIENSSPRPDGVRKGAQALAARFMGTKAAIYNCKFLGFQDTLCDDDGLHFYKDCFIQGTVDFIFGKGTSLYLNTQLDVAGDGGLAVITAHSREQEADTSGYSFVHCSITGTGGKNTYLGRAWMPRSRVVFAYTTIADIIHPEGWNDMKHAGFDKTVMFGEYKCSGPGAVSTGRVAYGKQLTDVEVKPFLGLEYVQSEKWLLPPPSPQV</sequence>
<dbReference type="SUPFAM" id="SSF51126">
    <property type="entry name" value="Pectin lyase-like"/>
    <property type="match status" value="1"/>
</dbReference>
<comment type="similarity">
    <text evidence="3">Belongs to the pectinesterase family.</text>
</comment>
<keyword evidence="8 12" id="KW-0378">Hydrolase</keyword>
<feature type="signal peptide" evidence="12">
    <location>
        <begin position="1"/>
        <end position="25"/>
    </location>
</feature>
<evidence type="ECO:0000256" key="10">
    <source>
        <dbReference type="ARBA" id="ARBA00047928"/>
    </source>
</evidence>
<evidence type="ECO:0000256" key="6">
    <source>
        <dbReference type="ARBA" id="ARBA00022525"/>
    </source>
</evidence>
<dbReference type="UniPathway" id="UPA00545">
    <property type="reaction ID" value="UER00823"/>
</dbReference>
<dbReference type="Gramene" id="KGN48070">
    <property type="protein sequence ID" value="KGN48070"/>
    <property type="gene ID" value="Csa_6G428030"/>
</dbReference>
<evidence type="ECO:0000256" key="12">
    <source>
        <dbReference type="RuleBase" id="RU000589"/>
    </source>
</evidence>
<keyword evidence="6" id="KW-0964">Secreted</keyword>
<dbReference type="InterPro" id="IPR011050">
    <property type="entry name" value="Pectin_lyase_fold/virulence"/>
</dbReference>
<dbReference type="FunFam" id="2.160.20.10:FF:000008">
    <property type="entry name" value="Pectinesterase"/>
    <property type="match status" value="1"/>
</dbReference>
<dbReference type="EC" id="3.1.1.11" evidence="4 12"/>
<dbReference type="Gene3D" id="2.160.20.10">
    <property type="entry name" value="Single-stranded right-handed beta-helix, Pectin lyase-like"/>
    <property type="match status" value="1"/>
</dbReference>
<evidence type="ECO:0000256" key="8">
    <source>
        <dbReference type="ARBA" id="ARBA00022801"/>
    </source>
</evidence>
<gene>
    <name evidence="14" type="ORF">Csa_6G428030</name>
</gene>
<dbReference type="Pfam" id="PF01095">
    <property type="entry name" value="Pectinesterase"/>
    <property type="match status" value="1"/>
</dbReference>
<keyword evidence="5" id="KW-0134">Cell wall</keyword>
<evidence type="ECO:0000256" key="3">
    <source>
        <dbReference type="ARBA" id="ARBA00008891"/>
    </source>
</evidence>
<dbReference type="GO" id="GO:0045490">
    <property type="term" value="P:pectin catabolic process"/>
    <property type="evidence" value="ECO:0000318"/>
    <property type="project" value="GO_Central"/>
</dbReference>
<dbReference type="PROSITE" id="PS00503">
    <property type="entry name" value="PECTINESTERASE_2"/>
    <property type="match status" value="1"/>
</dbReference>
<evidence type="ECO:0000256" key="4">
    <source>
        <dbReference type="ARBA" id="ARBA00013229"/>
    </source>
</evidence>
<dbReference type="OMA" id="NGAGWEQ"/>
<dbReference type="KEGG" id="csv:101205095"/>
<dbReference type="InterPro" id="IPR012334">
    <property type="entry name" value="Pectin_lyas_fold"/>
</dbReference>
<feature type="active site" evidence="11">
    <location>
        <position position="223"/>
    </location>
</feature>
<dbReference type="OrthoDB" id="2019149at2759"/>
<protein>
    <recommendedName>
        <fullName evidence="4 12">Pectinesterase</fullName>
        <ecNumber evidence="4 12">3.1.1.11</ecNumber>
    </recommendedName>
</protein>
<evidence type="ECO:0000256" key="9">
    <source>
        <dbReference type="ARBA" id="ARBA00023085"/>
    </source>
</evidence>
<dbReference type="InterPro" id="IPR000070">
    <property type="entry name" value="Pectinesterase_cat"/>
</dbReference>
<evidence type="ECO:0000256" key="11">
    <source>
        <dbReference type="PROSITE-ProRule" id="PRU10040"/>
    </source>
</evidence>
<evidence type="ECO:0000256" key="2">
    <source>
        <dbReference type="ARBA" id="ARBA00005184"/>
    </source>
</evidence>
<evidence type="ECO:0000256" key="7">
    <source>
        <dbReference type="ARBA" id="ARBA00022729"/>
    </source>
</evidence>
<comment type="pathway">
    <text evidence="2 12">Glycan metabolism; pectin degradation; 2-dehydro-3-deoxy-D-gluconate from pectin: step 1/5.</text>
</comment>
<dbReference type="Proteomes" id="UP000029981">
    <property type="component" value="Chromosome 6"/>
</dbReference>
<reference evidence="14 15" key="4">
    <citation type="journal article" date="2011" name="BMC Genomics">
        <title>RNA-Seq improves annotation of protein-coding genes in the cucumber genome.</title>
        <authorList>
            <person name="Li Z."/>
            <person name="Zhang Z."/>
            <person name="Yan P."/>
            <person name="Huang S."/>
            <person name="Fei Z."/>
            <person name="Lin K."/>
        </authorList>
    </citation>
    <scope>NUCLEOTIDE SEQUENCE [LARGE SCALE GENOMIC DNA]</scope>
    <source>
        <strain evidence="15">cv. 9930</strain>
    </source>
</reference>
<reference evidence="14 15" key="3">
    <citation type="journal article" date="2010" name="BMC Genomics">
        <title>Transcriptome sequencing and comparative analysis of cucumber flowers with different sex types.</title>
        <authorList>
            <person name="Guo S."/>
            <person name="Zheng Y."/>
            <person name="Joung J.G."/>
            <person name="Liu S."/>
            <person name="Zhang Z."/>
            <person name="Crasta O.R."/>
            <person name="Sobral B.W."/>
            <person name="Xu Y."/>
            <person name="Huang S."/>
            <person name="Fei Z."/>
        </authorList>
    </citation>
    <scope>NUCLEOTIDE SEQUENCE [LARGE SCALE GENOMIC DNA]</scope>
    <source>
        <strain evidence="15">cv. 9930</strain>
    </source>
</reference>
<proteinExistence type="inferred from homology"/>
<feature type="domain" description="Pectinesterase catalytic" evidence="13">
    <location>
        <begin position="71"/>
        <end position="357"/>
    </location>
</feature>
<reference evidence="14 15" key="1">
    <citation type="journal article" date="2009" name="Nat. Genet.">
        <title>The genome of the cucumber, Cucumis sativus L.</title>
        <authorList>
            <person name="Huang S."/>
            <person name="Li R."/>
            <person name="Zhang Z."/>
            <person name="Li L."/>
            <person name="Gu X."/>
            <person name="Fan W."/>
            <person name="Lucas W.J."/>
            <person name="Wang X."/>
            <person name="Xie B."/>
            <person name="Ni P."/>
            <person name="Ren Y."/>
            <person name="Zhu H."/>
            <person name="Li J."/>
            <person name="Lin K."/>
            <person name="Jin W."/>
            <person name="Fei Z."/>
            <person name="Li G."/>
            <person name="Staub J."/>
            <person name="Kilian A."/>
            <person name="van der Vossen E.A."/>
            <person name="Wu Y."/>
            <person name="Guo J."/>
            <person name="He J."/>
            <person name="Jia Z."/>
            <person name="Ren Y."/>
            <person name="Tian G."/>
            <person name="Lu Y."/>
            <person name="Ruan J."/>
            <person name="Qian W."/>
            <person name="Wang M."/>
            <person name="Huang Q."/>
            <person name="Li B."/>
            <person name="Xuan Z."/>
            <person name="Cao J."/>
            <person name="Asan"/>
            <person name="Wu Z."/>
            <person name="Zhang J."/>
            <person name="Cai Q."/>
            <person name="Bai Y."/>
            <person name="Zhao B."/>
            <person name="Han Y."/>
            <person name="Li Y."/>
            <person name="Li X."/>
            <person name="Wang S."/>
            <person name="Shi Q."/>
            <person name="Liu S."/>
            <person name="Cho W.K."/>
            <person name="Kim J.Y."/>
            <person name="Xu Y."/>
            <person name="Heller-Uszynska K."/>
            <person name="Miao H."/>
            <person name="Cheng Z."/>
            <person name="Zhang S."/>
            <person name="Wu J."/>
            <person name="Yang Y."/>
            <person name="Kang H."/>
            <person name="Li M."/>
            <person name="Liang H."/>
            <person name="Ren X."/>
            <person name="Shi Z."/>
            <person name="Wen M."/>
            <person name="Jian M."/>
            <person name="Yang H."/>
            <person name="Zhang G."/>
            <person name="Yang Z."/>
            <person name="Chen R."/>
            <person name="Liu S."/>
            <person name="Li J."/>
            <person name="Ma L."/>
            <person name="Liu H."/>
            <person name="Zhou Y."/>
            <person name="Zhao J."/>
            <person name="Fang X."/>
            <person name="Li G."/>
            <person name="Fang L."/>
            <person name="Li Y."/>
            <person name="Liu D."/>
            <person name="Zheng H."/>
            <person name="Zhang Y."/>
            <person name="Qin N."/>
            <person name="Li Z."/>
            <person name="Yang G."/>
            <person name="Yang S."/>
            <person name="Bolund L."/>
            <person name="Kristiansen K."/>
            <person name="Zheng H."/>
            <person name="Li S."/>
            <person name="Zhang X."/>
            <person name="Yang H."/>
            <person name="Wang J."/>
            <person name="Sun R."/>
            <person name="Zhang B."/>
            <person name="Jiang S."/>
            <person name="Wang J."/>
            <person name="Du Y."/>
            <person name="Li S."/>
        </authorList>
    </citation>
    <scope>NUCLEOTIDE SEQUENCE [LARGE SCALE GENOMIC DNA]</scope>
    <source>
        <strain evidence="15">cv. 9930</strain>
    </source>
</reference>
<evidence type="ECO:0000256" key="5">
    <source>
        <dbReference type="ARBA" id="ARBA00022512"/>
    </source>
</evidence>